<name>G9AFB3_SINF1</name>
<keyword evidence="1" id="KW-0614">Plasmid</keyword>
<evidence type="ECO:0000313" key="2">
    <source>
        <dbReference type="Proteomes" id="UP000007735"/>
    </source>
</evidence>
<dbReference type="HOGENOM" id="CLU_3065443_0_0_5"/>
<gene>
    <name evidence="1" type="ordered locus">SFHH103_05279</name>
</gene>
<accession>G9AFB3</accession>
<protein>
    <submittedName>
        <fullName evidence="1">Uncharacterized protein</fullName>
    </submittedName>
</protein>
<dbReference type="KEGG" id="sfh:SFHH103_05279"/>
<reference evidence="1 2" key="1">
    <citation type="journal article" date="2012" name="J. Bacteriol.">
        <title>Genome sequence of the soybean symbiont Sinorhizobium fredii HH103.</title>
        <authorList>
            <person name="Weidner S."/>
            <person name="Becker A."/>
            <person name="Bonilla I."/>
            <person name="Jaenicke S."/>
            <person name="Lloret J."/>
            <person name="Margaret I."/>
            <person name="Puhler A."/>
            <person name="Ruiz-Sainz J.E."/>
            <person name="Schneiker-Bekel S."/>
            <person name="Szczepanowski R."/>
            <person name="Vinardell J.M."/>
            <person name="Zehner S."/>
            <person name="Gottfert M."/>
        </authorList>
    </citation>
    <scope>NUCLEOTIDE SEQUENCE [LARGE SCALE GENOMIC DNA]</scope>
    <source>
        <strain evidence="1 2">HH103</strain>
        <plasmid evidence="2">pSfHH103e</plasmid>
    </source>
</reference>
<proteinExistence type="predicted"/>
<evidence type="ECO:0000313" key="1">
    <source>
        <dbReference type="EMBL" id="CCE99745.1"/>
    </source>
</evidence>
<sequence length="53" mass="5716">MKSALGMIGDEVQLYIEIEGRGRGIPARSVCLQSTEQLALAQSASPTAIFRHN</sequence>
<dbReference type="AlphaFoldDB" id="G9AFB3"/>
<geneLocation type="plasmid" evidence="1 2">
    <name>pSfHH103e</name>
</geneLocation>
<dbReference type="Proteomes" id="UP000007735">
    <property type="component" value="Plasmid pSfHH103e"/>
</dbReference>
<dbReference type="EMBL" id="HE616899">
    <property type="protein sequence ID" value="CCE99745.1"/>
    <property type="molecule type" value="Genomic_DNA"/>
</dbReference>
<organism evidence="1 2">
    <name type="scientific">Sinorhizobium fredii (strain HH103)</name>
    <dbReference type="NCBI Taxonomy" id="1117943"/>
    <lineage>
        <taxon>Bacteria</taxon>
        <taxon>Pseudomonadati</taxon>
        <taxon>Pseudomonadota</taxon>
        <taxon>Alphaproteobacteria</taxon>
        <taxon>Hyphomicrobiales</taxon>
        <taxon>Rhizobiaceae</taxon>
        <taxon>Sinorhizobium/Ensifer group</taxon>
        <taxon>Sinorhizobium</taxon>
    </lineage>
</organism>